<evidence type="ECO:0000313" key="2">
    <source>
        <dbReference type="Proteomes" id="UP000198916"/>
    </source>
</evidence>
<dbReference type="RefSeq" id="WP_090609296.1">
    <property type="nucleotide sequence ID" value="NZ_FNZR01000015.1"/>
</dbReference>
<reference evidence="2" key="1">
    <citation type="submission" date="2016-10" db="EMBL/GenBank/DDBJ databases">
        <authorList>
            <person name="Varghese N."/>
            <person name="Submissions S."/>
        </authorList>
    </citation>
    <scope>NUCLEOTIDE SEQUENCE [LARGE SCALE GENOMIC DNA]</scope>
    <source>
        <strain evidence="2">Jip14</strain>
    </source>
</reference>
<gene>
    <name evidence="1" type="ORF">SAMN05421740_11522</name>
</gene>
<protein>
    <recommendedName>
        <fullName evidence="3">RHS repeat-associated core domain-containing protein</fullName>
    </recommendedName>
</protein>
<dbReference type="OrthoDB" id="1274715at2"/>
<proteinExistence type="predicted"/>
<dbReference type="AlphaFoldDB" id="A0A1H7UEB2"/>
<dbReference type="Proteomes" id="UP000198916">
    <property type="component" value="Unassembled WGS sequence"/>
</dbReference>
<dbReference type="EMBL" id="FNZR01000015">
    <property type="protein sequence ID" value="SEL95363.1"/>
    <property type="molecule type" value="Genomic_DNA"/>
</dbReference>
<dbReference type="InterPro" id="IPR036525">
    <property type="entry name" value="Tubulin/FtsZ_GTPase_sf"/>
</dbReference>
<accession>A0A1H7UEB2</accession>
<sequence>MTKRLSTIDPKAELYFQISPYVYAANTPINAIDPDGKLVIFINGNHYGEGGSRRYWQSGWVRQRVSSGIDESRWVATRDFAGEVMNHLGDYHAMYVDGAGNKMKGYHPLTTLLSPGLSGVGAAGRTAAGYAEGKASAADIIESLRRTGGAITESIKVVTHSMGGAYGKGYVQAILDYARENNIEGVRIDFEADFAPFQPGKQKAVKGVPTFQFSNDNDPVANNKLLGSPFEAIDGANVTTDSGKNKGHSIFDFLDKVKNLPAGRYKVVNGKIVEDE</sequence>
<keyword evidence="2" id="KW-1185">Reference proteome</keyword>
<dbReference type="STRING" id="332977.SAMN05421740_11522"/>
<organism evidence="1 2">
    <name type="scientific">Parapedobacter koreensis</name>
    <dbReference type="NCBI Taxonomy" id="332977"/>
    <lineage>
        <taxon>Bacteria</taxon>
        <taxon>Pseudomonadati</taxon>
        <taxon>Bacteroidota</taxon>
        <taxon>Sphingobacteriia</taxon>
        <taxon>Sphingobacteriales</taxon>
        <taxon>Sphingobacteriaceae</taxon>
        <taxon>Parapedobacter</taxon>
    </lineage>
</organism>
<name>A0A1H7UEB2_9SPHI</name>
<evidence type="ECO:0008006" key="3">
    <source>
        <dbReference type="Google" id="ProtNLM"/>
    </source>
</evidence>
<evidence type="ECO:0000313" key="1">
    <source>
        <dbReference type="EMBL" id="SEL95363.1"/>
    </source>
</evidence>
<dbReference type="Gene3D" id="3.40.50.1440">
    <property type="entry name" value="Tubulin/FtsZ, GTPase domain"/>
    <property type="match status" value="1"/>
</dbReference>